<reference evidence="2" key="3">
    <citation type="submission" date="2005-04" db="EMBL/GenBank/DDBJ databases">
        <authorList>
            <person name="Buell C.R."/>
            <person name="Wing R.A."/>
            <person name="McCombie W.A."/>
            <person name="Ouyang S."/>
        </authorList>
    </citation>
    <scope>NUCLEOTIDE SEQUENCE</scope>
</reference>
<feature type="region of interest" description="Disordered" evidence="1">
    <location>
        <begin position="22"/>
        <end position="42"/>
    </location>
</feature>
<reference evidence="3" key="1">
    <citation type="journal article" date="2003" name="Science">
        <title>Collection, Mapping, and Annotation of Over 28,000 cDNA Clones from japonica Rice.</title>
        <authorList>
            <person name="Kikuchi S."/>
            <person name="Satoh K."/>
            <person name="Nagata T."/>
            <person name="Kawagashira N."/>
            <person name="Doi K."/>
            <person name="Kishimoto N."/>
            <person name="Yazaki J."/>
            <person name="Ishikawa M."/>
            <person name="Yamada H."/>
            <person name="Ooka H."/>
            <person name="Hotta I."/>
            <person name="Kojima K."/>
            <person name="Namiki T."/>
            <person name="Ohneda E."/>
            <person name="Yahagi W."/>
            <person name="Suzuki K."/>
            <person name="Li C."/>
            <person name="Ohtsuki K."/>
            <person name="Shishiki T."/>
            <person name="Otomo Y."/>
            <person name="Murakami K."/>
            <person name="Iida Y."/>
            <person name="Sugano S."/>
            <person name="Fujimura T."/>
            <person name="Suzuki Y."/>
            <person name="Tsunoda Y."/>
            <person name="Kurosaki T."/>
            <person name="Kodama T."/>
            <person name="Masuda H."/>
            <person name="Kobayashi M."/>
            <person name="Xie Q."/>
            <person name="Lu M."/>
            <person name="Narikawa R."/>
            <person name="Sugiyama A."/>
            <person name="Mizuno K."/>
            <person name="Yokomizo S."/>
            <person name="Niikura J."/>
            <person name="Ikeda R."/>
            <person name="Ishibiki J."/>
            <person name="Kawamata M."/>
            <person name="Yoshimura A."/>
            <person name="Miura J."/>
            <person name="Kusumegi T."/>
            <person name="Oka M."/>
            <person name="Ryu R."/>
            <person name="Ueda M."/>
            <person name="Matsubara K."/>
            <person name="Kawai J."/>
            <person name="Carninci P."/>
            <person name="Adachi J."/>
            <person name="Aizawa K."/>
            <person name="Arakawa T."/>
            <person name="Fukuda S."/>
            <person name="Hara A."/>
            <person name="Hashidume W."/>
            <person name="Hayatsu N."/>
            <person name="Imotani K."/>
            <person name="Ishii Y."/>
            <person name="Itoh M."/>
            <person name="Kagawa I."/>
            <person name="Kondo S."/>
            <person name="Konno H."/>
            <person name="Miyazaki A."/>
            <person name="Osato N."/>
            <person name="Ota Y."/>
            <person name="Saito R."/>
            <person name="Sasaki D."/>
            <person name="Sato K."/>
            <person name="Shibata K."/>
            <person name="Shinagawa A."/>
            <person name="Shiraki T."/>
            <person name="Yoshino M."/>
            <person name="Hayashizaki Y."/>
        </authorList>
    </citation>
    <scope>NUCLEOTIDE SEQUENCE</scope>
</reference>
<accession>B7F137</accession>
<protein>
    <submittedName>
        <fullName evidence="2">WW domain containing protein, expressed</fullName>
    </submittedName>
    <submittedName>
        <fullName evidence="3">cDNA clone:002-140-F12, full insert sequence</fullName>
    </submittedName>
</protein>
<reference evidence="2" key="2">
    <citation type="journal article" date="2005" name="BMC Biol.">
        <title>The sequence of rice chromosomes 11 and 12, rich in disease resistance genes and recent gene duplications.</title>
        <authorList>
            <consortium name="The rice chromosomes 11 and 12 sequencing consortia"/>
        </authorList>
    </citation>
    <scope>NUCLEOTIDE SEQUENCE [LARGE SCALE GENOMIC DNA]</scope>
</reference>
<evidence type="ECO:0000313" key="2">
    <source>
        <dbReference type="EMBL" id="ABG21931.1"/>
    </source>
</evidence>
<evidence type="ECO:0000313" key="3">
    <source>
        <dbReference type="EMBL" id="BAG98334.1"/>
    </source>
</evidence>
<feature type="region of interest" description="Disordered" evidence="1">
    <location>
        <begin position="124"/>
        <end position="149"/>
    </location>
</feature>
<gene>
    <name evidence="2" type="ordered locus">LOC_Os12g13100</name>
</gene>
<dbReference type="EMBL" id="DP000011">
    <property type="protein sequence ID" value="ABG21931.1"/>
    <property type="molecule type" value="Genomic_DNA"/>
</dbReference>
<reference evidence="2" key="4">
    <citation type="submission" date="2006-01" db="EMBL/GenBank/DDBJ databases">
        <authorList>
            <person name="Buell R."/>
        </authorList>
    </citation>
    <scope>NUCLEOTIDE SEQUENCE</scope>
</reference>
<sequence>MPCVYMILSVWKDVLPEQEDLEEKLDQAQGAEREPGAQHLDYPANRRRRPHHYRWRKHRSCCYSSCCCCCCRGDKEGWHHRQLWTWRQHGGRALCQLPPPRHALQVLPILSQLQVRAAVGATAAGPAAPQARRRQAAGDLEPSPLGQSS</sequence>
<organism evidence="3">
    <name type="scientific">Oryza sativa subsp. japonica</name>
    <name type="common">Rice</name>
    <dbReference type="NCBI Taxonomy" id="39947"/>
    <lineage>
        <taxon>Eukaryota</taxon>
        <taxon>Viridiplantae</taxon>
        <taxon>Streptophyta</taxon>
        <taxon>Embryophyta</taxon>
        <taxon>Tracheophyta</taxon>
        <taxon>Spermatophyta</taxon>
        <taxon>Magnoliopsida</taxon>
        <taxon>Liliopsida</taxon>
        <taxon>Poales</taxon>
        <taxon>Poaceae</taxon>
        <taxon>BOP clade</taxon>
        <taxon>Oryzoideae</taxon>
        <taxon>Oryzeae</taxon>
        <taxon>Oryzinae</taxon>
        <taxon>Oryza</taxon>
        <taxon>Oryza sativa</taxon>
    </lineage>
</organism>
<proteinExistence type="evidence at transcript level"/>
<dbReference type="AlphaFoldDB" id="B7F137"/>
<name>B7F137_ORYSJ</name>
<evidence type="ECO:0000256" key="1">
    <source>
        <dbReference type="SAM" id="MobiDB-lite"/>
    </source>
</evidence>
<dbReference type="EMBL" id="AK108229">
    <property type="protein sequence ID" value="BAG98334.1"/>
    <property type="molecule type" value="mRNA"/>
</dbReference>